<dbReference type="SUPFAM" id="SSF81383">
    <property type="entry name" value="F-box domain"/>
    <property type="match status" value="1"/>
</dbReference>
<keyword evidence="5" id="KW-1185">Reference proteome</keyword>
<feature type="compositionally biased region" description="Basic and acidic residues" evidence="2">
    <location>
        <begin position="1"/>
        <end position="17"/>
    </location>
</feature>
<keyword evidence="1" id="KW-0479">Metal-binding</keyword>
<accession>A0AAD8TV72</accession>
<dbReference type="AlphaFoldDB" id="A0AAD8TV72"/>
<feature type="region of interest" description="Disordered" evidence="2">
    <location>
        <begin position="365"/>
        <end position="432"/>
    </location>
</feature>
<evidence type="ECO:0000313" key="5">
    <source>
        <dbReference type="Proteomes" id="UP001231189"/>
    </source>
</evidence>
<feature type="compositionally biased region" description="Acidic residues" evidence="2">
    <location>
        <begin position="384"/>
        <end position="400"/>
    </location>
</feature>
<feature type="compositionally biased region" description="Basic and acidic residues" evidence="2">
    <location>
        <begin position="365"/>
        <end position="379"/>
    </location>
</feature>
<organism evidence="4 5">
    <name type="scientific">Lolium multiflorum</name>
    <name type="common">Italian ryegrass</name>
    <name type="synonym">Lolium perenne subsp. multiflorum</name>
    <dbReference type="NCBI Taxonomy" id="4521"/>
    <lineage>
        <taxon>Eukaryota</taxon>
        <taxon>Viridiplantae</taxon>
        <taxon>Streptophyta</taxon>
        <taxon>Embryophyta</taxon>
        <taxon>Tracheophyta</taxon>
        <taxon>Spermatophyta</taxon>
        <taxon>Magnoliopsida</taxon>
        <taxon>Liliopsida</taxon>
        <taxon>Poales</taxon>
        <taxon>Poaceae</taxon>
        <taxon>BOP clade</taxon>
        <taxon>Pooideae</taxon>
        <taxon>Poodae</taxon>
        <taxon>Poeae</taxon>
        <taxon>Poeae Chloroplast Group 2 (Poeae type)</taxon>
        <taxon>Loliodinae</taxon>
        <taxon>Loliinae</taxon>
        <taxon>Lolium</taxon>
    </lineage>
</organism>
<dbReference type="InterPro" id="IPR036047">
    <property type="entry name" value="F-box-like_dom_sf"/>
</dbReference>
<gene>
    <name evidence="4" type="ORF">QYE76_009540</name>
</gene>
<dbReference type="Pfam" id="PF10551">
    <property type="entry name" value="MULE"/>
    <property type="match status" value="1"/>
</dbReference>
<dbReference type="Pfam" id="PF04434">
    <property type="entry name" value="SWIM"/>
    <property type="match status" value="1"/>
</dbReference>
<dbReference type="InterPro" id="IPR018289">
    <property type="entry name" value="MULE_transposase_dom"/>
</dbReference>
<dbReference type="PROSITE" id="PS50966">
    <property type="entry name" value="ZF_SWIM"/>
    <property type="match status" value="1"/>
</dbReference>
<evidence type="ECO:0000256" key="2">
    <source>
        <dbReference type="SAM" id="MobiDB-lite"/>
    </source>
</evidence>
<dbReference type="PANTHER" id="PTHR47718">
    <property type="entry name" value="OS01G0519700 PROTEIN"/>
    <property type="match status" value="1"/>
</dbReference>
<feature type="region of interest" description="Disordered" evidence="2">
    <location>
        <begin position="1"/>
        <end position="23"/>
    </location>
</feature>
<reference evidence="4" key="1">
    <citation type="submission" date="2023-07" db="EMBL/GenBank/DDBJ databases">
        <title>A chromosome-level genome assembly of Lolium multiflorum.</title>
        <authorList>
            <person name="Chen Y."/>
            <person name="Copetti D."/>
            <person name="Kolliker R."/>
            <person name="Studer B."/>
        </authorList>
    </citation>
    <scope>NUCLEOTIDE SEQUENCE</scope>
    <source>
        <strain evidence="4">02402/16</strain>
        <tissue evidence="4">Leaf</tissue>
    </source>
</reference>
<proteinExistence type="predicted"/>
<evidence type="ECO:0000256" key="1">
    <source>
        <dbReference type="PROSITE-ProRule" id="PRU00325"/>
    </source>
</evidence>
<keyword evidence="1" id="KW-0863">Zinc-finger</keyword>
<evidence type="ECO:0000313" key="4">
    <source>
        <dbReference type="EMBL" id="KAK1692843.1"/>
    </source>
</evidence>
<dbReference type="InterPro" id="IPR007527">
    <property type="entry name" value="Znf_SWIM"/>
</dbReference>
<protein>
    <recommendedName>
        <fullName evidence="3">SWIM-type domain-containing protein</fullName>
    </recommendedName>
</protein>
<feature type="domain" description="SWIM-type" evidence="3">
    <location>
        <begin position="869"/>
        <end position="907"/>
    </location>
</feature>
<dbReference type="EMBL" id="JAUUTY010000001">
    <property type="protein sequence ID" value="KAK1692843.1"/>
    <property type="molecule type" value="Genomic_DNA"/>
</dbReference>
<keyword evidence="1" id="KW-0862">Zinc</keyword>
<comment type="caution">
    <text evidence="4">The sequence shown here is derived from an EMBL/GenBank/DDBJ whole genome shotgun (WGS) entry which is preliminary data.</text>
</comment>
<feature type="region of interest" description="Disordered" evidence="2">
    <location>
        <begin position="992"/>
        <end position="1050"/>
    </location>
</feature>
<dbReference type="PANTHER" id="PTHR47718:SF13">
    <property type="entry name" value="OS09G0290500 PROTEIN"/>
    <property type="match status" value="1"/>
</dbReference>
<dbReference type="Proteomes" id="UP001231189">
    <property type="component" value="Unassembled WGS sequence"/>
</dbReference>
<sequence>MEHCDGEIPAKRPKLSDGGEGGSEDCLSALPEDLLIQILLKLRDVAVAARTSVLSSRWRRLWRLLPRLSFPSPSDPQRIRLVLESHDAPALRYLKVSVLDGTPDSVAPWLPIATRRLSGRLFLVNKVAQNGSEEGMPGERGAFELPCFKKATSIRLELGFLGVSMTPLGVFAGLTDLFLTRHQLHGPCTLGDVVSSPRCPVLRYLCVDNAWGLANLAIQSDSLLVITLKHLHPADGLGLGHVSIQSKSLLRMKLASLLSLQQLTIVAPALELLLVDPWFAKTSHNQPVANICAPQLMRLIWNDAYDPSSTQFGNIENLQWLGTYPFRVYGKHDYVPNSYFLRLMQCFDLIPNLKMDGSMASRIDNEKASTDVDDSRWEGYDISSSEDEYEVPSSDDDDSIFGDPVSESDNMDIDDEDSISDTHDEPTSENTSDVVVIRNSELTYYGDSDLEDFAYKEDVPEQSKSLEGGFHSCQNLNAKAKKMKDHQKSRIMSLAAAGMRLFNIMRSFISDSGKYSTVGFVRKDLYNMSCREKMKMIAKGDANTTIGIMEKRKRDDPEFFFDYKLGKGGELLHLFWCDSQSRQDYADFGDVLVFDSTYKTNRYAMPFIPFVGINNHRQTTVFACAIVSDEKEKTYKWLLETFLKAMYQQKPKGIITDGDAAMIAAVGKVFPGVWYRVCTWHIEKNMKKHLDSVAHNEFRSLLYYSTSEQVFEERWRAFVEKHQTALTKEWMKRMYARKKLWSAAYLANGYFLGMKSNQRSESLNSTLHTHLDFGLTIVDMVVHYENNSSRVREEEARHDAIDSQTLPVAVTRYKDIETSAAHKFTAANFYLVQEELKKIGGLEIVDQLGCVGGVSTFVVSWMNNRKYLFSVDYRPESKEETITCSCRRMYRKGLPCKHILFVLHYVGCSEIPNCCVLRRFSKNARYGLPSRRESDLYGWGWEGVAERRKHSELTMIGAEAFDAALHDPESFSELMQCMKGIIYRRKGAQTSHSTAYHEDAQNRGDAPVVGDPDMAETKGAPKQNKRYYKDKDTNQQTSKHGRILAHDERKKERLCTACNQPGHNRNNKMKCRLHKE</sequence>
<name>A0AAD8TV72_LOLMU</name>
<feature type="compositionally biased region" description="Acidic residues" evidence="2">
    <location>
        <begin position="409"/>
        <end position="419"/>
    </location>
</feature>
<evidence type="ECO:0000259" key="3">
    <source>
        <dbReference type="PROSITE" id="PS50966"/>
    </source>
</evidence>
<dbReference type="GO" id="GO:0008270">
    <property type="term" value="F:zinc ion binding"/>
    <property type="evidence" value="ECO:0007669"/>
    <property type="project" value="UniProtKB-KW"/>
</dbReference>